<feature type="domain" description="BMC" evidence="4">
    <location>
        <begin position="5"/>
        <end position="90"/>
    </location>
</feature>
<dbReference type="PROSITE" id="PS51930">
    <property type="entry name" value="BMC_2"/>
    <property type="match status" value="1"/>
</dbReference>
<evidence type="ECO:0000256" key="1">
    <source>
        <dbReference type="ARBA" id="ARBA00024322"/>
    </source>
</evidence>
<dbReference type="InterPro" id="IPR044872">
    <property type="entry name" value="CcmK/CsoS1_BMC"/>
</dbReference>
<dbReference type="AlphaFoldDB" id="A0A1I4H461"/>
<proteinExistence type="inferred from homology"/>
<dbReference type="CDD" id="cd07045">
    <property type="entry name" value="BMC_CcmK_like"/>
    <property type="match status" value="1"/>
</dbReference>
<protein>
    <submittedName>
        <fullName evidence="5">BMC domain-containing protein</fullName>
    </submittedName>
</protein>
<dbReference type="SUPFAM" id="SSF143414">
    <property type="entry name" value="CcmK-like"/>
    <property type="match status" value="1"/>
</dbReference>
<accession>A0A1I4H461</accession>
<dbReference type="InterPro" id="IPR050575">
    <property type="entry name" value="BMC_shell"/>
</dbReference>
<sequence>MVQNALGLIEIVGLAAALEAADAALKAANVQLIGYEMTKGGGMVVIKLTGNVGAVSAAIQAGKAAGSKVNKVFATHIIPRPHETLSGIVTTKDTVGFKEKKSLIVEKEKIEEIQKNKEIVAVDELQLEVQEEIEAAEKKKIEPSEQLPIIEQSKKVSGYCNICGDPACPRVKGDPKITCIHYDRNNKEAE</sequence>
<dbReference type="RefSeq" id="WP_090932315.1">
    <property type="nucleotide sequence ID" value="NZ_FOTS01000002.1"/>
</dbReference>
<dbReference type="Gene3D" id="3.30.70.1710">
    <property type="match status" value="1"/>
</dbReference>
<dbReference type="PANTHER" id="PTHR33941:SF11">
    <property type="entry name" value="BACTERIAL MICROCOMPARTMENT SHELL PROTEIN PDUJ"/>
    <property type="match status" value="1"/>
</dbReference>
<dbReference type="InterPro" id="IPR037233">
    <property type="entry name" value="CcmK-like_sf"/>
</dbReference>
<dbReference type="InterPro" id="IPR000249">
    <property type="entry name" value="BMC_dom"/>
</dbReference>
<dbReference type="OrthoDB" id="9812608at2"/>
<evidence type="ECO:0000313" key="5">
    <source>
        <dbReference type="EMBL" id="SFL36443.1"/>
    </source>
</evidence>
<comment type="similarity">
    <text evidence="3">Belongs to the bacterial microcompartments protein family.</text>
</comment>
<dbReference type="STRING" id="1123291.SAMN04490355_1002141"/>
<keyword evidence="6" id="KW-1185">Reference proteome</keyword>
<keyword evidence="2" id="KW-1283">Bacterial microcompartment</keyword>
<dbReference type="Proteomes" id="UP000199520">
    <property type="component" value="Unassembled WGS sequence"/>
</dbReference>
<dbReference type="Pfam" id="PF00936">
    <property type="entry name" value="BMC"/>
    <property type="match status" value="1"/>
</dbReference>
<evidence type="ECO:0000256" key="3">
    <source>
        <dbReference type="PROSITE-ProRule" id="PRU01278"/>
    </source>
</evidence>
<dbReference type="GO" id="GO:0031469">
    <property type="term" value="C:bacterial microcompartment"/>
    <property type="evidence" value="ECO:0007669"/>
    <property type="project" value="UniProtKB-SubCell"/>
</dbReference>
<organism evidence="5 6">
    <name type="scientific">Pelosinus propionicus DSM 13327</name>
    <dbReference type="NCBI Taxonomy" id="1123291"/>
    <lineage>
        <taxon>Bacteria</taxon>
        <taxon>Bacillati</taxon>
        <taxon>Bacillota</taxon>
        <taxon>Negativicutes</taxon>
        <taxon>Selenomonadales</taxon>
        <taxon>Sporomusaceae</taxon>
        <taxon>Pelosinus</taxon>
    </lineage>
</organism>
<gene>
    <name evidence="5" type="ORF">SAMN04490355_1002141</name>
</gene>
<reference evidence="6" key="1">
    <citation type="submission" date="2016-10" db="EMBL/GenBank/DDBJ databases">
        <authorList>
            <person name="Varghese N."/>
            <person name="Submissions S."/>
        </authorList>
    </citation>
    <scope>NUCLEOTIDE SEQUENCE [LARGE SCALE GENOMIC DNA]</scope>
    <source>
        <strain evidence="6">DSM 13327</strain>
    </source>
</reference>
<dbReference type="PANTHER" id="PTHR33941">
    <property type="entry name" value="PROPANEDIOL UTILIZATION PROTEIN PDUA"/>
    <property type="match status" value="1"/>
</dbReference>
<evidence type="ECO:0000313" key="6">
    <source>
        <dbReference type="Proteomes" id="UP000199520"/>
    </source>
</evidence>
<evidence type="ECO:0000259" key="4">
    <source>
        <dbReference type="PROSITE" id="PS51930"/>
    </source>
</evidence>
<name>A0A1I4H461_9FIRM</name>
<evidence type="ECO:0000256" key="2">
    <source>
        <dbReference type="ARBA" id="ARBA00024446"/>
    </source>
</evidence>
<dbReference type="SMART" id="SM00877">
    <property type="entry name" value="BMC"/>
    <property type="match status" value="1"/>
</dbReference>
<comment type="subcellular location">
    <subcellularLocation>
        <location evidence="1">Bacterial microcompartment</location>
    </subcellularLocation>
</comment>
<dbReference type="EMBL" id="FOTS01000002">
    <property type="protein sequence ID" value="SFL36443.1"/>
    <property type="molecule type" value="Genomic_DNA"/>
</dbReference>